<dbReference type="Proteomes" id="UP001285521">
    <property type="component" value="Unassembled WGS sequence"/>
</dbReference>
<proteinExistence type="predicted"/>
<comment type="caution">
    <text evidence="2">The sequence shown here is derived from an EMBL/GenBank/DDBJ whole genome shotgun (WGS) entry which is preliminary data.</text>
</comment>
<dbReference type="RefSeq" id="WP_319967835.1">
    <property type="nucleotide sequence ID" value="NZ_JAXAVW010000017.1"/>
</dbReference>
<sequence>MTTPNQPLRLPQSPQGVGVPVPHLPTGVGPAIGQPVTPVDWFRRMPNGGTVFLKPAQGEQND</sequence>
<feature type="compositionally biased region" description="Low complexity" evidence="1">
    <location>
        <begin position="11"/>
        <end position="21"/>
    </location>
</feature>
<evidence type="ECO:0000256" key="1">
    <source>
        <dbReference type="SAM" id="MobiDB-lite"/>
    </source>
</evidence>
<accession>A0ABU4T3R0</accession>
<organism evidence="2 3">
    <name type="scientific">Lentzea miocenica</name>
    <dbReference type="NCBI Taxonomy" id="3095431"/>
    <lineage>
        <taxon>Bacteria</taxon>
        <taxon>Bacillati</taxon>
        <taxon>Actinomycetota</taxon>
        <taxon>Actinomycetes</taxon>
        <taxon>Pseudonocardiales</taxon>
        <taxon>Pseudonocardiaceae</taxon>
        <taxon>Lentzea</taxon>
    </lineage>
</organism>
<reference evidence="2 3" key="1">
    <citation type="submission" date="2023-11" db="EMBL/GenBank/DDBJ databases">
        <title>Lentzea sokolovensis, sp. nov., Lentzea kristufkii, sp. nov., and Lentzea miocenensis, sp. nov., rare actinobacteria from Sokolov Coal Basin, Miocene lacustrine sediment, Czech Republic.</title>
        <authorList>
            <person name="Lara A."/>
            <person name="Kotroba L."/>
            <person name="Nouioui I."/>
            <person name="Neumann-Schaal M."/>
            <person name="Mast Y."/>
            <person name="Chronakova A."/>
        </authorList>
    </citation>
    <scope>NUCLEOTIDE SEQUENCE [LARGE SCALE GENOMIC DNA]</scope>
    <source>
        <strain evidence="2 3">BCCO 10_0856</strain>
    </source>
</reference>
<name>A0ABU4T3R0_9PSEU</name>
<keyword evidence="3" id="KW-1185">Reference proteome</keyword>
<feature type="region of interest" description="Disordered" evidence="1">
    <location>
        <begin position="1"/>
        <end position="32"/>
    </location>
</feature>
<evidence type="ECO:0000313" key="3">
    <source>
        <dbReference type="Proteomes" id="UP001285521"/>
    </source>
</evidence>
<gene>
    <name evidence="2" type="ORF">SK803_21530</name>
</gene>
<dbReference type="EMBL" id="JAXAVW010000017">
    <property type="protein sequence ID" value="MDX8032806.1"/>
    <property type="molecule type" value="Genomic_DNA"/>
</dbReference>
<evidence type="ECO:0000313" key="2">
    <source>
        <dbReference type="EMBL" id="MDX8032806.1"/>
    </source>
</evidence>
<protein>
    <submittedName>
        <fullName evidence="2">Uncharacterized protein</fullName>
    </submittedName>
</protein>
<reference evidence="2 3" key="2">
    <citation type="submission" date="2023-11" db="EMBL/GenBank/DDBJ databases">
        <authorList>
            <person name="Lara A.C."/>
            <person name="Chronakova A."/>
        </authorList>
    </citation>
    <scope>NUCLEOTIDE SEQUENCE [LARGE SCALE GENOMIC DNA]</scope>
    <source>
        <strain evidence="2 3">BCCO 10_0856</strain>
    </source>
</reference>